<feature type="transmembrane region" description="Helical" evidence="1">
    <location>
        <begin position="137"/>
        <end position="159"/>
    </location>
</feature>
<dbReference type="PANTHER" id="PTHR40465:SF1">
    <property type="entry name" value="DUF6534 DOMAIN-CONTAINING PROTEIN"/>
    <property type="match status" value="1"/>
</dbReference>
<dbReference type="Proteomes" id="UP001358614">
    <property type="component" value="Chromosome 1"/>
</dbReference>
<protein>
    <recommendedName>
        <fullName evidence="2">DUF6534 domain-containing protein</fullName>
    </recommendedName>
</protein>
<name>A0AAX4KH13_9TREE</name>
<keyword evidence="1" id="KW-0472">Membrane</keyword>
<dbReference type="Pfam" id="PF20152">
    <property type="entry name" value="DUF6534"/>
    <property type="match status" value="1"/>
</dbReference>
<dbReference type="AlphaFoldDB" id="A0AAX4KH13"/>
<feature type="transmembrane region" description="Helical" evidence="1">
    <location>
        <begin position="98"/>
        <end position="125"/>
    </location>
</feature>
<dbReference type="RefSeq" id="XP_066082924.1">
    <property type="nucleotide sequence ID" value="XM_066226827.1"/>
</dbReference>
<evidence type="ECO:0000256" key="1">
    <source>
        <dbReference type="SAM" id="Phobius"/>
    </source>
</evidence>
<feature type="domain" description="DUF6534" evidence="2">
    <location>
        <begin position="185"/>
        <end position="270"/>
    </location>
</feature>
<accession>A0AAX4KH13</accession>
<dbReference type="PANTHER" id="PTHR40465">
    <property type="entry name" value="CHROMOSOME 1, WHOLE GENOME SHOTGUN SEQUENCE"/>
    <property type="match status" value="1"/>
</dbReference>
<feature type="transmembrane region" description="Helical" evidence="1">
    <location>
        <begin position="67"/>
        <end position="86"/>
    </location>
</feature>
<sequence length="365" mass="41365">MSLPTGRLTDEQKEALSAGAFGSDKGFNLGPFLMGCLYDAILFGVLTQQYIDWWRYCEATERRVIKWVTHWIMLASVLWTGTVIWYTMRSFVYYFGQYIVFTFIDIALMWPLLGITMAGPVQVFYAFRSYRLNGDNIFLLDLFLLMIATEVSITVVIVVKATPLQTIFDAGEIGPIVRAWQVVTMSTDILMTTTLAWGLWKSRTGWSHTDALVKKLLLITIETQLAPTCVMLAFVISWSFNPTSTLGIFFDLAIPKAYTVGYLATLNSRYSLRRETASQGRKYSAETKTNTYALGGSRLQQATVQVDTETYMESFQMQPTRSGVNRVPQQGLYEVKEHNDEDESIENLDYATNLSKKNLHDSSIA</sequence>
<keyword evidence="1" id="KW-1133">Transmembrane helix</keyword>
<gene>
    <name evidence="3" type="ORF">V865_003028</name>
</gene>
<organism evidence="3 4">
    <name type="scientific">Kwoniella europaea PYCC6329</name>
    <dbReference type="NCBI Taxonomy" id="1423913"/>
    <lineage>
        <taxon>Eukaryota</taxon>
        <taxon>Fungi</taxon>
        <taxon>Dikarya</taxon>
        <taxon>Basidiomycota</taxon>
        <taxon>Agaricomycotina</taxon>
        <taxon>Tremellomycetes</taxon>
        <taxon>Tremellales</taxon>
        <taxon>Cryptococcaceae</taxon>
        <taxon>Kwoniella</taxon>
    </lineage>
</organism>
<dbReference type="GeneID" id="91101832"/>
<feature type="transmembrane region" description="Helical" evidence="1">
    <location>
        <begin position="29"/>
        <end position="46"/>
    </location>
</feature>
<evidence type="ECO:0000313" key="3">
    <source>
        <dbReference type="EMBL" id="WWD04957.1"/>
    </source>
</evidence>
<dbReference type="InterPro" id="IPR045339">
    <property type="entry name" value="DUF6534"/>
</dbReference>
<keyword evidence="4" id="KW-1185">Reference proteome</keyword>
<dbReference type="KEGG" id="ker:91101832"/>
<evidence type="ECO:0000313" key="4">
    <source>
        <dbReference type="Proteomes" id="UP001358614"/>
    </source>
</evidence>
<keyword evidence="1" id="KW-0812">Transmembrane</keyword>
<proteinExistence type="predicted"/>
<reference evidence="3 4" key="1">
    <citation type="submission" date="2024-01" db="EMBL/GenBank/DDBJ databases">
        <title>Comparative genomics of Cryptococcus and Kwoniella reveals pathogenesis evolution and contrasting modes of karyotype evolution via chromosome fusion or intercentromeric recombination.</title>
        <authorList>
            <person name="Coelho M.A."/>
            <person name="David-Palma M."/>
            <person name="Shea T."/>
            <person name="Bowers K."/>
            <person name="McGinley-Smith S."/>
            <person name="Mohammad A.W."/>
            <person name="Gnirke A."/>
            <person name="Yurkov A.M."/>
            <person name="Nowrousian M."/>
            <person name="Sun S."/>
            <person name="Cuomo C.A."/>
            <person name="Heitman J."/>
        </authorList>
    </citation>
    <scope>NUCLEOTIDE SEQUENCE [LARGE SCALE GENOMIC DNA]</scope>
    <source>
        <strain evidence="3 4">PYCC6329</strain>
    </source>
</reference>
<evidence type="ECO:0000259" key="2">
    <source>
        <dbReference type="Pfam" id="PF20152"/>
    </source>
</evidence>
<dbReference type="EMBL" id="CP144089">
    <property type="protein sequence ID" value="WWD04957.1"/>
    <property type="molecule type" value="Genomic_DNA"/>
</dbReference>